<comment type="caution">
    <text evidence="3">The sequence shown here is derived from an EMBL/GenBank/DDBJ whole genome shotgun (WGS) entry which is preliminary data.</text>
</comment>
<gene>
    <name evidence="3" type="ORF">PXEA_LOCUS16776</name>
</gene>
<dbReference type="EMBL" id="CAAALY010061381">
    <property type="protein sequence ID" value="VEL23336.1"/>
    <property type="molecule type" value="Genomic_DNA"/>
</dbReference>
<evidence type="ECO:0000256" key="1">
    <source>
        <dbReference type="SAM" id="MobiDB-lite"/>
    </source>
</evidence>
<evidence type="ECO:0000313" key="4">
    <source>
        <dbReference type="Proteomes" id="UP000784294"/>
    </source>
</evidence>
<dbReference type="Gene3D" id="1.20.58.1880">
    <property type="match status" value="1"/>
</dbReference>
<dbReference type="GO" id="GO:0071339">
    <property type="term" value="C:MLL1 complex"/>
    <property type="evidence" value="ECO:0007669"/>
    <property type="project" value="TreeGrafter"/>
</dbReference>
<dbReference type="SUPFAM" id="SSF46689">
    <property type="entry name" value="Homeodomain-like"/>
    <property type="match status" value="1"/>
</dbReference>
<feature type="compositionally biased region" description="Polar residues" evidence="1">
    <location>
        <begin position="132"/>
        <end position="141"/>
    </location>
</feature>
<accession>A0A3S5BGG5</accession>
<dbReference type="Pfam" id="PF00249">
    <property type="entry name" value="Myb_DNA-binding"/>
    <property type="match status" value="1"/>
</dbReference>
<proteinExistence type="predicted"/>
<dbReference type="SMART" id="SM00717">
    <property type="entry name" value="SANT"/>
    <property type="match status" value="1"/>
</dbReference>
<evidence type="ECO:0000313" key="3">
    <source>
        <dbReference type="EMBL" id="VEL23336.1"/>
    </source>
</evidence>
<organism evidence="3 4">
    <name type="scientific">Protopolystoma xenopodis</name>
    <dbReference type="NCBI Taxonomy" id="117903"/>
    <lineage>
        <taxon>Eukaryota</taxon>
        <taxon>Metazoa</taxon>
        <taxon>Spiralia</taxon>
        <taxon>Lophotrochozoa</taxon>
        <taxon>Platyhelminthes</taxon>
        <taxon>Monogenea</taxon>
        <taxon>Polyopisthocotylea</taxon>
        <taxon>Polystomatidea</taxon>
        <taxon>Polystomatidae</taxon>
        <taxon>Protopolystoma</taxon>
    </lineage>
</organism>
<dbReference type="PANTHER" id="PTHR21397:SF2">
    <property type="entry name" value="CHROMATIN COMPLEXES SUBUNIT BAP18"/>
    <property type="match status" value="1"/>
</dbReference>
<feature type="region of interest" description="Disordered" evidence="1">
    <location>
        <begin position="108"/>
        <end position="150"/>
    </location>
</feature>
<name>A0A3S5BGG5_9PLAT</name>
<dbReference type="AlphaFoldDB" id="A0A3S5BGG5"/>
<reference evidence="3" key="1">
    <citation type="submission" date="2018-11" db="EMBL/GenBank/DDBJ databases">
        <authorList>
            <consortium name="Pathogen Informatics"/>
        </authorList>
    </citation>
    <scope>NUCLEOTIDE SEQUENCE</scope>
</reference>
<evidence type="ECO:0000259" key="2">
    <source>
        <dbReference type="SMART" id="SM00717"/>
    </source>
</evidence>
<dbReference type="PANTHER" id="PTHR21397">
    <property type="entry name" value="CHROMATIN COMPLEXES SUBUNIT BAP18-RELATED"/>
    <property type="match status" value="1"/>
</dbReference>
<dbReference type="Proteomes" id="UP000784294">
    <property type="component" value="Unassembled WGS sequence"/>
</dbReference>
<feature type="domain" description="Myb-like" evidence="2">
    <location>
        <begin position="42"/>
        <end position="90"/>
    </location>
</feature>
<dbReference type="GO" id="GO:0016589">
    <property type="term" value="C:NURF complex"/>
    <property type="evidence" value="ECO:0007669"/>
    <property type="project" value="TreeGrafter"/>
</dbReference>
<dbReference type="OrthoDB" id="10021571at2759"/>
<dbReference type="CDD" id="cd00167">
    <property type="entry name" value="SANT"/>
    <property type="match status" value="1"/>
</dbReference>
<dbReference type="InterPro" id="IPR009057">
    <property type="entry name" value="Homeodomain-like_sf"/>
</dbReference>
<keyword evidence="4" id="KW-1185">Reference proteome</keyword>
<dbReference type="InterPro" id="IPR001005">
    <property type="entry name" value="SANT/Myb"/>
</dbReference>
<sequence>MANATKVAEIFDHAALAFGKLAYLTLELKQAQAHTNETESKPSCKWSNREIELLKDSIIRFGNDLAKISEIIETKTTNQIKAKMRNKAFQTEKGRRKQRLGEVLDDQPFKRVRYQETTETPSGAVPARDRSQFSGPSTNAPTLDDPCGEL</sequence>
<protein>
    <recommendedName>
        <fullName evidence="2">Myb-like domain-containing protein</fullName>
    </recommendedName>
</protein>